<comment type="caution">
    <text evidence="2">The sequence shown here is derived from an EMBL/GenBank/DDBJ whole genome shotgun (WGS) entry which is preliminary data.</text>
</comment>
<protein>
    <submittedName>
        <fullName evidence="2">Uncharacterized protein</fullName>
    </submittedName>
</protein>
<evidence type="ECO:0000313" key="3">
    <source>
        <dbReference type="Proteomes" id="UP000655225"/>
    </source>
</evidence>
<feature type="transmembrane region" description="Helical" evidence="1">
    <location>
        <begin position="12"/>
        <end position="30"/>
    </location>
</feature>
<sequence>MSLERISSLSYLFHSLLIITFSIFSTYSLIRYLSARSKKGPNSLSFHLICPKTLQILRARSFDSLPFSVSFVLILIDPEFQLGEVFSIDDLRVCSDLGAAKVAQQAIPSKKELELLVLPSALCDSVDLRGFCA</sequence>
<keyword evidence="1" id="KW-1133">Transmembrane helix</keyword>
<reference evidence="2 3" key="1">
    <citation type="submission" date="2020-04" db="EMBL/GenBank/DDBJ databases">
        <title>Plant Genome Project.</title>
        <authorList>
            <person name="Zhang R.-G."/>
        </authorList>
    </citation>
    <scope>NUCLEOTIDE SEQUENCE [LARGE SCALE GENOMIC DNA]</scope>
    <source>
        <strain evidence="2">YNK0</strain>
        <tissue evidence="2">Leaf</tissue>
    </source>
</reference>
<keyword evidence="1" id="KW-0812">Transmembrane</keyword>
<name>A0A834Z086_TETSI</name>
<proteinExistence type="predicted"/>
<organism evidence="2 3">
    <name type="scientific">Tetracentron sinense</name>
    <name type="common">Spur-leaf</name>
    <dbReference type="NCBI Taxonomy" id="13715"/>
    <lineage>
        <taxon>Eukaryota</taxon>
        <taxon>Viridiplantae</taxon>
        <taxon>Streptophyta</taxon>
        <taxon>Embryophyta</taxon>
        <taxon>Tracheophyta</taxon>
        <taxon>Spermatophyta</taxon>
        <taxon>Magnoliopsida</taxon>
        <taxon>Trochodendrales</taxon>
        <taxon>Trochodendraceae</taxon>
        <taxon>Tetracentron</taxon>
    </lineage>
</organism>
<dbReference type="AlphaFoldDB" id="A0A834Z086"/>
<keyword evidence="3" id="KW-1185">Reference proteome</keyword>
<gene>
    <name evidence="2" type="ORF">HHK36_018895</name>
</gene>
<keyword evidence="1" id="KW-0472">Membrane</keyword>
<dbReference type="EMBL" id="JABCRI010000013">
    <property type="protein sequence ID" value="KAF8394956.1"/>
    <property type="molecule type" value="Genomic_DNA"/>
</dbReference>
<dbReference type="Proteomes" id="UP000655225">
    <property type="component" value="Unassembled WGS sequence"/>
</dbReference>
<accession>A0A834Z086</accession>
<evidence type="ECO:0000256" key="1">
    <source>
        <dbReference type="SAM" id="Phobius"/>
    </source>
</evidence>
<evidence type="ECO:0000313" key="2">
    <source>
        <dbReference type="EMBL" id="KAF8394956.1"/>
    </source>
</evidence>